<reference evidence="1 2" key="1">
    <citation type="submission" date="2020-08" db="EMBL/GenBank/DDBJ databases">
        <authorList>
            <person name="Liu C."/>
            <person name="Sun Q."/>
        </authorList>
    </citation>
    <scope>NUCLEOTIDE SEQUENCE [LARGE SCALE GENOMIC DNA]</scope>
    <source>
        <strain evidence="1 2">NSJ-62</strain>
    </source>
</reference>
<keyword evidence="2" id="KW-1185">Reference proteome</keyword>
<dbReference type="EMBL" id="CP060490">
    <property type="protein sequence ID" value="QNL43313.1"/>
    <property type="molecule type" value="Genomic_DNA"/>
</dbReference>
<evidence type="ECO:0008006" key="3">
    <source>
        <dbReference type="Google" id="ProtNLM"/>
    </source>
</evidence>
<evidence type="ECO:0000313" key="1">
    <source>
        <dbReference type="EMBL" id="QNL43313.1"/>
    </source>
</evidence>
<dbReference type="RefSeq" id="WP_187331904.1">
    <property type="nucleotide sequence ID" value="NZ_CP060490.1"/>
</dbReference>
<evidence type="ECO:0000313" key="2">
    <source>
        <dbReference type="Proteomes" id="UP000515960"/>
    </source>
</evidence>
<dbReference type="Proteomes" id="UP000515960">
    <property type="component" value="Chromosome"/>
</dbReference>
<dbReference type="KEGG" id="ohi:H8790_07315"/>
<sequence>MSYVNPVLRPKLESLSIDLKNEILSRDVHLNNLHDLIAVLEQIVEEAEAAP</sequence>
<gene>
    <name evidence="1" type="ORF">H8790_07315</name>
</gene>
<proteinExistence type="predicted"/>
<name>A0A7G9B182_9FIRM</name>
<dbReference type="AlphaFoldDB" id="A0A7G9B182"/>
<organism evidence="1 2">
    <name type="scientific">Oscillibacter hominis</name>
    <dbReference type="NCBI Taxonomy" id="2763056"/>
    <lineage>
        <taxon>Bacteria</taxon>
        <taxon>Bacillati</taxon>
        <taxon>Bacillota</taxon>
        <taxon>Clostridia</taxon>
        <taxon>Eubacteriales</taxon>
        <taxon>Oscillospiraceae</taxon>
        <taxon>Oscillibacter</taxon>
    </lineage>
</organism>
<accession>A0A7G9B182</accession>
<protein>
    <recommendedName>
        <fullName evidence="3">Molecular chaperone GroEL</fullName>
    </recommendedName>
</protein>